<keyword evidence="5 7" id="KW-0472">Membrane</keyword>
<reference evidence="8" key="1">
    <citation type="submission" date="2015-08" db="EMBL/GenBank/DDBJ databases">
        <authorList>
            <person name="Babu N.S."/>
            <person name="Beckwith C.J."/>
            <person name="Beseler K.G."/>
            <person name="Brison A."/>
            <person name="Carone J.V."/>
            <person name="Caskin T.P."/>
            <person name="Diamond M."/>
            <person name="Durham M.E."/>
            <person name="Foxe J.M."/>
            <person name="Go M."/>
            <person name="Henderson B.A."/>
            <person name="Jones I.B."/>
            <person name="McGettigan J.A."/>
            <person name="Micheletti S.J."/>
            <person name="Nasrallah M.E."/>
            <person name="Ortiz D."/>
            <person name="Piller C.R."/>
            <person name="Privatt S.R."/>
            <person name="Schneider S.L."/>
            <person name="Sharp S."/>
            <person name="Smith T.C."/>
            <person name="Stanton J.D."/>
            <person name="Ullery H.E."/>
            <person name="Wilson R.J."/>
            <person name="Serrano M.G."/>
            <person name="Buck G."/>
            <person name="Lee V."/>
            <person name="Wang Y."/>
            <person name="Carvalho R."/>
            <person name="Voegtly L."/>
            <person name="Shi R."/>
            <person name="Duckworth R."/>
            <person name="Johnson A."/>
            <person name="Loviza R."/>
            <person name="Walstead R."/>
            <person name="Shah Z."/>
            <person name="Kiflezghi M."/>
            <person name="Wade K."/>
            <person name="Ball S.L."/>
            <person name="Bradley K.W."/>
            <person name="Asai D.J."/>
            <person name="Bowman C.A."/>
            <person name="Russell D.A."/>
            <person name="Pope W.H."/>
            <person name="Jacobs-Sera D."/>
            <person name="Hendrix R.W."/>
            <person name="Hatfull G.F."/>
        </authorList>
    </citation>
    <scope>NUCLEOTIDE SEQUENCE</scope>
</reference>
<dbReference type="InterPro" id="IPR002794">
    <property type="entry name" value="DUF92_TMEM19"/>
</dbReference>
<evidence type="ECO:0000256" key="3">
    <source>
        <dbReference type="ARBA" id="ARBA00022692"/>
    </source>
</evidence>
<dbReference type="Pfam" id="PF01940">
    <property type="entry name" value="DUF92"/>
    <property type="match status" value="1"/>
</dbReference>
<feature type="transmembrane region" description="Helical" evidence="7">
    <location>
        <begin position="143"/>
        <end position="165"/>
    </location>
</feature>
<evidence type="ECO:0000256" key="1">
    <source>
        <dbReference type="ARBA" id="ARBA00004141"/>
    </source>
</evidence>
<feature type="transmembrane region" description="Helical" evidence="7">
    <location>
        <begin position="186"/>
        <end position="207"/>
    </location>
</feature>
<sequence>MTVQAGLAVQCVAPGRAYGHPASPSPQRWRDQHGGSCRAQAPTRPPSTTISTVLHTEELSMRARAAVQGNDSAQTTTMGCRAGIAAQGSGWPGACADLLRPSPGLLAGLVVNSLVYLLGIRILRKGLTWVGYSSSWVLGTLSYAAFGYKGYLIVCLYFILGTLVTKVRMKQKEAEGIAEKRSGHRSLGSVCGSGFAGIVCAIGHLLAPQALPWQVRAWALQGMTELPLPAEIRPKTRDRSSAAGGLCGLILQQGSRHSVQRDWQSVRQPGIPCQHLSPGPTRHRGGCELGGLPRGAGSRDWDC</sequence>
<keyword evidence="3 7" id="KW-0812">Transmembrane</keyword>
<dbReference type="AlphaFoldDB" id="A0A1D1ZQK6"/>
<comment type="similarity">
    <text evidence="2">Belongs to the TMEM19 family.</text>
</comment>
<proteinExistence type="inferred from homology"/>
<gene>
    <name evidence="8" type="ORF">g.39897</name>
</gene>
<protein>
    <submittedName>
        <fullName evidence="8">Uncharacterized protein</fullName>
    </submittedName>
</protein>
<evidence type="ECO:0000256" key="2">
    <source>
        <dbReference type="ARBA" id="ARBA00009012"/>
    </source>
</evidence>
<accession>A0A1D1ZQK6</accession>
<organism evidence="8">
    <name type="scientific">Auxenochlorella protothecoides</name>
    <name type="common">Green microalga</name>
    <name type="synonym">Chlorella protothecoides</name>
    <dbReference type="NCBI Taxonomy" id="3075"/>
    <lineage>
        <taxon>Eukaryota</taxon>
        <taxon>Viridiplantae</taxon>
        <taxon>Chlorophyta</taxon>
        <taxon>core chlorophytes</taxon>
        <taxon>Trebouxiophyceae</taxon>
        <taxon>Chlorellales</taxon>
        <taxon>Chlorellaceae</taxon>
        <taxon>Auxenochlorella</taxon>
    </lineage>
</organism>
<comment type="subcellular location">
    <subcellularLocation>
        <location evidence="1">Membrane</location>
        <topology evidence="1">Multi-pass membrane protein</topology>
    </subcellularLocation>
</comment>
<evidence type="ECO:0000313" key="8">
    <source>
        <dbReference type="EMBL" id="JAT69208.1"/>
    </source>
</evidence>
<dbReference type="GO" id="GO:0009706">
    <property type="term" value="C:chloroplast inner membrane"/>
    <property type="evidence" value="ECO:0007669"/>
    <property type="project" value="TreeGrafter"/>
</dbReference>
<feature type="transmembrane region" description="Helical" evidence="7">
    <location>
        <begin position="105"/>
        <end position="123"/>
    </location>
</feature>
<dbReference type="EMBL" id="GDKF01009414">
    <property type="protein sequence ID" value="JAT69208.1"/>
    <property type="molecule type" value="Transcribed_RNA"/>
</dbReference>
<evidence type="ECO:0000256" key="4">
    <source>
        <dbReference type="ARBA" id="ARBA00022989"/>
    </source>
</evidence>
<evidence type="ECO:0000256" key="5">
    <source>
        <dbReference type="ARBA" id="ARBA00023136"/>
    </source>
</evidence>
<keyword evidence="4 7" id="KW-1133">Transmembrane helix</keyword>
<dbReference type="PANTHER" id="PTHR13353:SF5">
    <property type="entry name" value="TRANSMEMBRANE PROTEIN 19"/>
    <property type="match status" value="1"/>
</dbReference>
<evidence type="ECO:0000256" key="7">
    <source>
        <dbReference type="SAM" id="Phobius"/>
    </source>
</evidence>
<evidence type="ECO:0000256" key="6">
    <source>
        <dbReference type="SAM" id="MobiDB-lite"/>
    </source>
</evidence>
<feature type="region of interest" description="Disordered" evidence="6">
    <location>
        <begin position="16"/>
        <end position="48"/>
    </location>
</feature>
<dbReference type="PANTHER" id="PTHR13353">
    <property type="entry name" value="TRANSMEMBRANE PROTEIN 19"/>
    <property type="match status" value="1"/>
</dbReference>
<name>A0A1D1ZQK6_AUXPR</name>